<organism evidence="1 2">
    <name type="scientific">Mytilus edulis</name>
    <name type="common">Blue mussel</name>
    <dbReference type="NCBI Taxonomy" id="6550"/>
    <lineage>
        <taxon>Eukaryota</taxon>
        <taxon>Metazoa</taxon>
        <taxon>Spiralia</taxon>
        <taxon>Lophotrochozoa</taxon>
        <taxon>Mollusca</taxon>
        <taxon>Bivalvia</taxon>
        <taxon>Autobranchia</taxon>
        <taxon>Pteriomorphia</taxon>
        <taxon>Mytilida</taxon>
        <taxon>Mytiloidea</taxon>
        <taxon>Mytilidae</taxon>
        <taxon>Mytilinae</taxon>
        <taxon>Mytilus</taxon>
    </lineage>
</organism>
<protein>
    <recommendedName>
        <fullName evidence="3">HAT C-terminal dimerisation domain-containing protein</fullName>
    </recommendedName>
</protein>
<sequence>MSPSVFNVGCVCHLANLCAQKAIKTLPLPVDDFLVDIYYHFHHSSTRRENYKQFQEFTETDPMKIIKHCNTRWLSLERCVQRTLQQWPALKSYFQSHAECEKPGRINRCMQHFTSDQMWLYFAFLEFVMPILNDFNVMFQAGESMIGYLHTEMVRLLRKMMGKFVTTMTITAQSDITKVDFRCKDNQHDNTRIAVGMKVREFLSDNDDLAPQTVSNFFSTVREFYCTMTETMIKKFPFQDKVIRGISFLNPLSKDKLSPDEVVSLSDRFLNYNQQETSQLEDEAAEYILTPLCDLPAFDPDTPSLNQFWTSIGNLKLPTGKLQFQHLFALSKVVLALPHSNADTERTFSMLKKIQADPRDNLADKTIHSLLSVKINNPTDCHQYKPEPELVKAAKSACALYKQSLS</sequence>
<keyword evidence="2" id="KW-1185">Reference proteome</keyword>
<gene>
    <name evidence="1" type="ORF">MEDL_39519</name>
</gene>
<name>A0A8S3T4I6_MYTED</name>
<evidence type="ECO:0000313" key="2">
    <source>
        <dbReference type="Proteomes" id="UP000683360"/>
    </source>
</evidence>
<dbReference type="Proteomes" id="UP000683360">
    <property type="component" value="Unassembled WGS sequence"/>
</dbReference>
<proteinExistence type="predicted"/>
<evidence type="ECO:0000313" key="1">
    <source>
        <dbReference type="EMBL" id="CAG2226401.1"/>
    </source>
</evidence>
<comment type="caution">
    <text evidence="1">The sequence shown here is derived from an EMBL/GenBank/DDBJ whole genome shotgun (WGS) entry which is preliminary data.</text>
</comment>
<dbReference type="OrthoDB" id="6148792at2759"/>
<dbReference type="InterPro" id="IPR012337">
    <property type="entry name" value="RNaseH-like_sf"/>
</dbReference>
<dbReference type="SUPFAM" id="SSF53098">
    <property type="entry name" value="Ribonuclease H-like"/>
    <property type="match status" value="1"/>
</dbReference>
<dbReference type="PANTHER" id="PTHR37162:SF1">
    <property type="entry name" value="BED-TYPE DOMAIN-CONTAINING PROTEIN"/>
    <property type="match status" value="1"/>
</dbReference>
<dbReference type="PANTHER" id="PTHR37162">
    <property type="entry name" value="HAT FAMILY DIMERISATION DOMAINCONTAINING PROTEIN-RELATED"/>
    <property type="match status" value="1"/>
</dbReference>
<accession>A0A8S3T4I6</accession>
<dbReference type="AlphaFoldDB" id="A0A8S3T4I6"/>
<evidence type="ECO:0008006" key="3">
    <source>
        <dbReference type="Google" id="ProtNLM"/>
    </source>
</evidence>
<reference evidence="1" key="1">
    <citation type="submission" date="2021-03" db="EMBL/GenBank/DDBJ databases">
        <authorList>
            <person name="Bekaert M."/>
        </authorList>
    </citation>
    <scope>NUCLEOTIDE SEQUENCE</scope>
</reference>
<dbReference type="EMBL" id="CAJPWZ010001900">
    <property type="protein sequence ID" value="CAG2226401.1"/>
    <property type="molecule type" value="Genomic_DNA"/>
</dbReference>